<evidence type="ECO:0008006" key="3">
    <source>
        <dbReference type="Google" id="ProtNLM"/>
    </source>
</evidence>
<reference evidence="2" key="1">
    <citation type="submission" date="2020-02" db="EMBL/GenBank/DDBJ databases">
        <authorList>
            <person name="Meier V. D."/>
        </authorList>
    </citation>
    <scope>NUCLEOTIDE SEQUENCE</scope>
    <source>
        <strain evidence="2">AVDCRST_MAG14</strain>
    </source>
</reference>
<name>A0A6J4QGG4_9ACTN</name>
<evidence type="ECO:0000313" key="2">
    <source>
        <dbReference type="EMBL" id="CAA9444251.1"/>
    </source>
</evidence>
<dbReference type="EMBL" id="CADCVG010000010">
    <property type="protein sequence ID" value="CAA9444251.1"/>
    <property type="molecule type" value="Genomic_DNA"/>
</dbReference>
<proteinExistence type="predicted"/>
<protein>
    <recommendedName>
        <fullName evidence="3">Thioredoxin-like fold domain-containing protein</fullName>
    </recommendedName>
</protein>
<gene>
    <name evidence="2" type="ORF">AVDCRST_MAG14-228</name>
</gene>
<accession>A0A6J4QGG4</accession>
<organism evidence="2">
    <name type="scientific">uncultured Rubrobacteraceae bacterium</name>
    <dbReference type="NCBI Taxonomy" id="349277"/>
    <lineage>
        <taxon>Bacteria</taxon>
        <taxon>Bacillati</taxon>
        <taxon>Actinomycetota</taxon>
        <taxon>Rubrobacteria</taxon>
        <taxon>Rubrobacterales</taxon>
        <taxon>Rubrobacteraceae</taxon>
        <taxon>environmental samples</taxon>
    </lineage>
</organism>
<sequence>MRFNTLEEPEVEAGFDSGWTPTLIVEDPEGREHWRSQSYLDVRRFVGELPLARLKGAIDRHDYETVSGLAEEALGRRTAGDPEREPEAL</sequence>
<feature type="region of interest" description="Disordered" evidence="1">
    <location>
        <begin position="1"/>
        <end position="22"/>
    </location>
</feature>
<evidence type="ECO:0000256" key="1">
    <source>
        <dbReference type="SAM" id="MobiDB-lite"/>
    </source>
</evidence>
<dbReference type="AlphaFoldDB" id="A0A6J4QGG4"/>